<comment type="caution">
    <text evidence="1">The sequence shown here is derived from an EMBL/GenBank/DDBJ whole genome shotgun (WGS) entry which is preliminary data.</text>
</comment>
<evidence type="ECO:0000313" key="2">
    <source>
        <dbReference type="Proteomes" id="UP000215199"/>
    </source>
</evidence>
<gene>
    <name evidence="1" type="ORF">CF165_07335</name>
</gene>
<organism evidence="1 2">
    <name type="scientific">Amycolatopsis vastitatis</name>
    <dbReference type="NCBI Taxonomy" id="1905142"/>
    <lineage>
        <taxon>Bacteria</taxon>
        <taxon>Bacillati</taxon>
        <taxon>Actinomycetota</taxon>
        <taxon>Actinomycetes</taxon>
        <taxon>Pseudonocardiales</taxon>
        <taxon>Pseudonocardiaceae</taxon>
        <taxon>Amycolatopsis</taxon>
    </lineage>
</organism>
<accession>A0A229TDL8</accession>
<keyword evidence="2" id="KW-1185">Reference proteome</keyword>
<reference evidence="2" key="1">
    <citation type="submission" date="2017-07" db="EMBL/GenBank/DDBJ databases">
        <title>Comparative genome mining reveals phylogenetic distribution patterns of secondary metabolites in Amycolatopsis.</title>
        <authorList>
            <person name="Adamek M."/>
            <person name="Alanjary M."/>
            <person name="Sales-Ortells H."/>
            <person name="Goodfellow M."/>
            <person name="Bull A.T."/>
            <person name="Kalinowski J."/>
            <person name="Ziemert N."/>
        </authorList>
    </citation>
    <scope>NUCLEOTIDE SEQUENCE [LARGE SCALE GENOMIC DNA]</scope>
    <source>
        <strain evidence="2">H5</strain>
    </source>
</reference>
<sequence>MRLLLILQLIMPGVLEDQVKFGARPAHLTAADAAQGHLLGCRVPYVDALHAFGETMADFLALVLFQQPCQRENRGRSRPPSVLHPGASQLQALPSSTRDIAPSSRTWCVAGDAFRREAIAARGEERRVCCCRRQRSM</sequence>
<protein>
    <submittedName>
        <fullName evidence="1">Uncharacterized protein</fullName>
    </submittedName>
</protein>
<dbReference type="EMBL" id="NMUL01000007">
    <property type="protein sequence ID" value="OXM69337.1"/>
    <property type="molecule type" value="Genomic_DNA"/>
</dbReference>
<evidence type="ECO:0000313" key="1">
    <source>
        <dbReference type="EMBL" id="OXM69337.1"/>
    </source>
</evidence>
<dbReference type="Proteomes" id="UP000215199">
    <property type="component" value="Unassembled WGS sequence"/>
</dbReference>
<dbReference type="AlphaFoldDB" id="A0A229TDL8"/>
<proteinExistence type="predicted"/>
<name>A0A229TDL8_9PSEU</name>